<keyword evidence="5 7" id="KW-0503">Monooxygenase</keyword>
<dbReference type="SUPFAM" id="SSF51905">
    <property type="entry name" value="FAD/NAD(P)-binding domain"/>
    <property type="match status" value="1"/>
</dbReference>
<dbReference type="InterPro" id="IPR050493">
    <property type="entry name" value="FAD-dep_Monooxygenase_BioMet"/>
</dbReference>
<sequence length="388" mass="42057">MALTQMRIGIIGAGIAGLTSAIALTRRGADVEIFEQAEDFAEVGAGIQISANALRVLTDLGIDLKDAIPCGTPQAVNLRGARGMLLSRTPLNTQPDHPYYQVHRADFIALLAEQARAAGVTLNMGQPALADGGAGSIRINGVAHDFDLVVAADGVRSPTRMAFLDGIEPAFTGQVAWRALVPMPQGAEVWRDTNVYMGLGRHVVFYGLRDQTLLNIVAVERRKSWTAEGWDIPDSGANMRAHFLGFSADVRAALDQVTAPKLWGLFDHPPLNSWSRGNLVVVGDAAHPMLPYMAQGACMGIEDAWVLADSLDQTTEIPSALQRYEMLRKPRCSALQRAAKSNGRLFHISNPLARRTATVGLKITSTLAPGLLRRRTDWIYNHDVTRPL</sequence>
<dbReference type="Gene3D" id="3.50.50.60">
    <property type="entry name" value="FAD/NAD(P)-binding domain"/>
    <property type="match status" value="1"/>
</dbReference>
<evidence type="ECO:0000259" key="6">
    <source>
        <dbReference type="Pfam" id="PF01494"/>
    </source>
</evidence>
<evidence type="ECO:0000256" key="1">
    <source>
        <dbReference type="ARBA" id="ARBA00001974"/>
    </source>
</evidence>
<dbReference type="InterPro" id="IPR036188">
    <property type="entry name" value="FAD/NAD-bd_sf"/>
</dbReference>
<keyword evidence="8" id="KW-1185">Reference proteome</keyword>
<dbReference type="Proteomes" id="UP001156694">
    <property type="component" value="Unassembled WGS sequence"/>
</dbReference>
<dbReference type="Pfam" id="PF01494">
    <property type="entry name" value="FAD_binding_3"/>
    <property type="match status" value="1"/>
</dbReference>
<dbReference type="EMBL" id="BSNN01000002">
    <property type="protein sequence ID" value="GLQ34816.1"/>
    <property type="molecule type" value="Genomic_DNA"/>
</dbReference>
<feature type="domain" description="FAD-binding" evidence="6">
    <location>
        <begin position="8"/>
        <end position="337"/>
    </location>
</feature>
<dbReference type="SUPFAM" id="SSF54373">
    <property type="entry name" value="FAD-linked reductases, C-terminal domain"/>
    <property type="match status" value="1"/>
</dbReference>
<dbReference type="GO" id="GO:0004497">
    <property type="term" value="F:monooxygenase activity"/>
    <property type="evidence" value="ECO:0007669"/>
    <property type="project" value="UniProtKB-KW"/>
</dbReference>
<gene>
    <name evidence="7" type="primary">nahG</name>
    <name evidence="7" type="ORF">GCM10007939_10990</name>
</gene>
<keyword evidence="4" id="KW-0560">Oxidoreductase</keyword>
<evidence type="ECO:0000256" key="4">
    <source>
        <dbReference type="ARBA" id="ARBA00023002"/>
    </source>
</evidence>
<dbReference type="PANTHER" id="PTHR13789">
    <property type="entry name" value="MONOOXYGENASE"/>
    <property type="match status" value="1"/>
</dbReference>
<name>A0ABQ5VTU9_9RHOB</name>
<comment type="cofactor">
    <cofactor evidence="1">
        <name>FAD</name>
        <dbReference type="ChEBI" id="CHEBI:57692"/>
    </cofactor>
</comment>
<protein>
    <submittedName>
        <fullName evidence="7">Monooxygenase</fullName>
    </submittedName>
</protein>
<dbReference type="RefSeq" id="WP_284376796.1">
    <property type="nucleotide sequence ID" value="NZ_BSNN01000002.1"/>
</dbReference>
<evidence type="ECO:0000256" key="3">
    <source>
        <dbReference type="ARBA" id="ARBA00022827"/>
    </source>
</evidence>
<organism evidence="7 8">
    <name type="scientific">Amylibacter marinus</name>
    <dbReference type="NCBI Taxonomy" id="1475483"/>
    <lineage>
        <taxon>Bacteria</taxon>
        <taxon>Pseudomonadati</taxon>
        <taxon>Pseudomonadota</taxon>
        <taxon>Alphaproteobacteria</taxon>
        <taxon>Rhodobacterales</taxon>
        <taxon>Paracoccaceae</taxon>
        <taxon>Amylibacter</taxon>
    </lineage>
</organism>
<proteinExistence type="predicted"/>
<evidence type="ECO:0000313" key="8">
    <source>
        <dbReference type="Proteomes" id="UP001156694"/>
    </source>
</evidence>
<comment type="caution">
    <text evidence="7">The sequence shown here is derived from an EMBL/GenBank/DDBJ whole genome shotgun (WGS) entry which is preliminary data.</text>
</comment>
<evidence type="ECO:0000256" key="2">
    <source>
        <dbReference type="ARBA" id="ARBA00022630"/>
    </source>
</evidence>
<accession>A0ABQ5VTU9</accession>
<keyword evidence="2" id="KW-0285">Flavoprotein</keyword>
<dbReference type="PANTHER" id="PTHR13789:SF318">
    <property type="entry name" value="GERANYLGERANYL DIPHOSPHATE REDUCTASE"/>
    <property type="match status" value="1"/>
</dbReference>
<dbReference type="InterPro" id="IPR002938">
    <property type="entry name" value="FAD-bd"/>
</dbReference>
<evidence type="ECO:0000256" key="5">
    <source>
        <dbReference type="ARBA" id="ARBA00023033"/>
    </source>
</evidence>
<dbReference type="PRINTS" id="PR00420">
    <property type="entry name" value="RNGMNOXGNASE"/>
</dbReference>
<reference evidence="8" key="1">
    <citation type="journal article" date="2019" name="Int. J. Syst. Evol. Microbiol.">
        <title>The Global Catalogue of Microorganisms (GCM) 10K type strain sequencing project: providing services to taxonomists for standard genome sequencing and annotation.</title>
        <authorList>
            <consortium name="The Broad Institute Genomics Platform"/>
            <consortium name="The Broad Institute Genome Sequencing Center for Infectious Disease"/>
            <person name="Wu L."/>
            <person name="Ma J."/>
        </authorList>
    </citation>
    <scope>NUCLEOTIDE SEQUENCE [LARGE SCALE GENOMIC DNA]</scope>
    <source>
        <strain evidence="8">NBRC 110140</strain>
    </source>
</reference>
<evidence type="ECO:0000313" key="7">
    <source>
        <dbReference type="EMBL" id="GLQ34816.1"/>
    </source>
</evidence>
<keyword evidence="3" id="KW-0274">FAD</keyword>